<proteinExistence type="predicted"/>
<dbReference type="EMBL" id="MH447526">
    <property type="protein sequence ID" value="AXQ00144.1"/>
    <property type="molecule type" value="Genomic_DNA"/>
</dbReference>
<keyword evidence="1" id="KW-0472">Membrane</keyword>
<protein>
    <submittedName>
        <fullName evidence="2">Uncharacterized protein</fullName>
    </submittedName>
</protein>
<evidence type="ECO:0000313" key="2">
    <source>
        <dbReference type="EMBL" id="AXQ00144.1"/>
    </source>
</evidence>
<name>A0A346LUA1_SUFV1</name>
<keyword evidence="3" id="KW-1185">Reference proteome</keyword>
<keyword evidence="1" id="KW-0812">Transmembrane</keyword>
<gene>
    <name evidence="2" type="ORF">SFV1gp62</name>
</gene>
<keyword evidence="1" id="KW-1133">Transmembrane helix</keyword>
<accession>A0A346LUA1</accession>
<organism evidence="2">
    <name type="scientific">Sulfolobus filamentous virus 1</name>
    <name type="common">SFV1</name>
    <name type="synonym">Sulfolobus virus SFV-1</name>
    <dbReference type="NCBI Taxonomy" id="2304198"/>
    <lineage>
        <taxon>Viruses</taxon>
        <taxon>Adnaviria</taxon>
        <taxon>Zilligvirae</taxon>
        <taxon>Taleaviricota</taxon>
        <taxon>Tokiviricetes</taxon>
        <taxon>Ligamenvirales</taxon>
        <taxon>Lipothrixviridae</taxon>
        <taxon>Alphalipothrixvirus</taxon>
        <taxon>Alphalipothrixvirus beppuense</taxon>
    </lineage>
</organism>
<organismHost>
    <name type="scientific">Saccharolobus shibatae</name>
    <dbReference type="NCBI Taxonomy" id="2286"/>
</organismHost>
<evidence type="ECO:0000256" key="1">
    <source>
        <dbReference type="SAM" id="Phobius"/>
    </source>
</evidence>
<reference evidence="2" key="1">
    <citation type="journal article" date="2018" name="Nat. Commun.">
        <title>Structural conservation in a membrane-enveloped filamentous virus infecting a hyperthermophilic acidophile.</title>
        <authorList>
            <person name="Liu Y."/>
            <person name="Osinski T."/>
            <person name="Wang F."/>
            <person name="Krupovic M."/>
            <person name="Schouten S."/>
            <person name="Kasson P."/>
            <person name="Prangishvili D."/>
            <person name="Egelman E.H."/>
        </authorList>
    </citation>
    <scope>NUCLEOTIDE SEQUENCE [LARGE SCALE GENOMIC DNA]</scope>
    <source>
        <strain evidence="2">S48</strain>
    </source>
</reference>
<dbReference type="Proteomes" id="UP000263690">
    <property type="component" value="Segment"/>
</dbReference>
<evidence type="ECO:0000313" key="3">
    <source>
        <dbReference type="Proteomes" id="UP000263690"/>
    </source>
</evidence>
<feature type="transmembrane region" description="Helical" evidence="1">
    <location>
        <begin position="12"/>
        <end position="37"/>
    </location>
</feature>
<sequence>MSTVYLHVKAYILFYANFLFMIFRRAKSFYGLGYFWLKRKVNVRRDIIDILFYNNFDIFDISDKDNELNVRFKFKGYKGNLKTWDQDDLIVLISFHNVKCRDIVDVFNGMWSVFSGSERDINTLLLRDDVLVEKVYNFSITPFKLFSLNKYDICDNHNLHSVGDLVVKVSNICGKRCGAYSL</sequence>